<dbReference type="SUPFAM" id="SSF55729">
    <property type="entry name" value="Acyl-CoA N-acyltransferases (Nat)"/>
    <property type="match status" value="1"/>
</dbReference>
<feature type="domain" description="N-acetyltransferase" evidence="2">
    <location>
        <begin position="3"/>
        <end position="197"/>
    </location>
</feature>
<dbReference type="InterPro" id="IPR050769">
    <property type="entry name" value="NAT_camello-type"/>
</dbReference>
<dbReference type="Gene3D" id="3.40.630.30">
    <property type="match status" value="1"/>
</dbReference>
<dbReference type="InterPro" id="IPR016181">
    <property type="entry name" value="Acyl_CoA_acyltransferase"/>
</dbReference>
<dbReference type="CDD" id="cd04301">
    <property type="entry name" value="NAT_SF"/>
    <property type="match status" value="1"/>
</dbReference>
<evidence type="ECO:0000313" key="4">
    <source>
        <dbReference type="Proteomes" id="UP001258994"/>
    </source>
</evidence>
<accession>A0ABY9TWR5</accession>
<reference evidence="4" key="1">
    <citation type="submission" date="2023-09" db="EMBL/GenBank/DDBJ databases">
        <authorList>
            <person name="Li S."/>
            <person name="Li X."/>
            <person name="Zhang C."/>
            <person name="Zhao Z."/>
        </authorList>
    </citation>
    <scope>NUCLEOTIDE SEQUENCE [LARGE SCALE GENOMIC DNA]</scope>
    <source>
        <strain evidence="4">SQ149</strain>
    </source>
</reference>
<dbReference type="Pfam" id="PF00583">
    <property type="entry name" value="Acetyltransf_1"/>
    <property type="match status" value="1"/>
</dbReference>
<proteinExistence type="predicted"/>
<evidence type="ECO:0000259" key="2">
    <source>
        <dbReference type="PROSITE" id="PS51186"/>
    </source>
</evidence>
<name>A0ABY9TWR5_9GAMM</name>
<keyword evidence="4" id="KW-1185">Reference proteome</keyword>
<dbReference type="PROSITE" id="PS51186">
    <property type="entry name" value="GNAT"/>
    <property type="match status" value="1"/>
</dbReference>
<dbReference type="RefSeq" id="WP_348392315.1">
    <property type="nucleotide sequence ID" value="NZ_CP134145.1"/>
</dbReference>
<evidence type="ECO:0000313" key="3">
    <source>
        <dbReference type="EMBL" id="WNC73203.1"/>
    </source>
</evidence>
<dbReference type="PANTHER" id="PTHR13947">
    <property type="entry name" value="GNAT FAMILY N-ACETYLTRANSFERASE"/>
    <property type="match status" value="1"/>
</dbReference>
<organism evidence="3 4">
    <name type="scientific">Thalassotalea psychrophila</name>
    <dbReference type="NCBI Taxonomy" id="3065647"/>
    <lineage>
        <taxon>Bacteria</taxon>
        <taxon>Pseudomonadati</taxon>
        <taxon>Pseudomonadota</taxon>
        <taxon>Gammaproteobacteria</taxon>
        <taxon>Alteromonadales</taxon>
        <taxon>Colwelliaceae</taxon>
        <taxon>Thalassotalea</taxon>
    </lineage>
</organism>
<gene>
    <name evidence="3" type="ORF">RGQ13_04230</name>
</gene>
<dbReference type="PANTHER" id="PTHR13947:SF37">
    <property type="entry name" value="LD18367P"/>
    <property type="match status" value="1"/>
</dbReference>
<dbReference type="EMBL" id="CP134145">
    <property type="protein sequence ID" value="WNC73203.1"/>
    <property type="molecule type" value="Genomic_DNA"/>
</dbReference>
<dbReference type="InterPro" id="IPR000182">
    <property type="entry name" value="GNAT_dom"/>
</dbReference>
<dbReference type="Proteomes" id="UP001258994">
    <property type="component" value="Chromosome"/>
</dbReference>
<keyword evidence="1" id="KW-0808">Transferase</keyword>
<sequence>MLITIRTAHINDADPAINYILSSGPLAFNYVFNQPLKFLNESFLRGRSQFGFQNHHVAILNEQVVGSIACFDRNEAQSMEIGCILDMLKYYRWRFPAAAIRGLRFERIVPKPVKHSLYIAHLGVDEHCRGQGVGKQLISWAIDKARKQGYQSVSLDVAKSNPKAEKLYLSLGFQQIAYRKSSITGISDHATLLYNLR</sequence>
<evidence type="ECO:0000256" key="1">
    <source>
        <dbReference type="ARBA" id="ARBA00022679"/>
    </source>
</evidence>
<protein>
    <submittedName>
        <fullName evidence="3">GNAT family N-acetyltransferase</fullName>
    </submittedName>
</protein>